<evidence type="ECO:0000313" key="3">
    <source>
        <dbReference type="EnsemblFungi" id="MAPG_06274T0"/>
    </source>
</evidence>
<evidence type="ECO:0000313" key="2">
    <source>
        <dbReference type="EMBL" id="KLU87273.1"/>
    </source>
</evidence>
<dbReference type="AlphaFoldDB" id="A0A0C4E1L0"/>
<gene>
    <name evidence="2" type="ORF">MAPG_06274</name>
</gene>
<evidence type="ECO:0000256" key="1">
    <source>
        <dbReference type="SAM" id="MobiDB-lite"/>
    </source>
</evidence>
<keyword evidence="4" id="KW-1185">Reference proteome</keyword>
<accession>A0A0C4E1L0</accession>
<reference evidence="2" key="3">
    <citation type="submission" date="2011-03" db="EMBL/GenBank/DDBJ databases">
        <title>Annotation of Magnaporthe poae ATCC 64411.</title>
        <authorList>
            <person name="Ma L.-J."/>
            <person name="Dead R."/>
            <person name="Young S.K."/>
            <person name="Zeng Q."/>
            <person name="Gargeya S."/>
            <person name="Fitzgerald M."/>
            <person name="Haas B."/>
            <person name="Abouelleil A."/>
            <person name="Alvarado L."/>
            <person name="Arachchi H.M."/>
            <person name="Berlin A."/>
            <person name="Brown A."/>
            <person name="Chapman S.B."/>
            <person name="Chen Z."/>
            <person name="Dunbar C."/>
            <person name="Freedman E."/>
            <person name="Gearin G."/>
            <person name="Gellesch M."/>
            <person name="Goldberg J."/>
            <person name="Griggs A."/>
            <person name="Gujja S."/>
            <person name="Heiman D."/>
            <person name="Howarth C."/>
            <person name="Larson L."/>
            <person name="Lui A."/>
            <person name="MacDonald P.J.P."/>
            <person name="Mehta T."/>
            <person name="Montmayeur A."/>
            <person name="Murphy C."/>
            <person name="Neiman D."/>
            <person name="Pearson M."/>
            <person name="Priest M."/>
            <person name="Roberts A."/>
            <person name="Saif S."/>
            <person name="Shea T."/>
            <person name="Shenoy N."/>
            <person name="Sisk P."/>
            <person name="Stolte C."/>
            <person name="Sykes S."/>
            <person name="Yandava C."/>
            <person name="Wortman J."/>
            <person name="Nusbaum C."/>
            <person name="Birren B."/>
        </authorList>
    </citation>
    <scope>NUCLEOTIDE SEQUENCE</scope>
    <source>
        <strain evidence="2">ATCC 64411</strain>
    </source>
</reference>
<dbReference type="STRING" id="644358.A0A0C4E1L0"/>
<feature type="compositionally biased region" description="Low complexity" evidence="1">
    <location>
        <begin position="63"/>
        <end position="76"/>
    </location>
</feature>
<reference evidence="3" key="5">
    <citation type="submission" date="2015-06" db="UniProtKB">
        <authorList>
            <consortium name="EnsemblFungi"/>
        </authorList>
    </citation>
    <scope>IDENTIFICATION</scope>
    <source>
        <strain evidence="3">ATCC 64411</strain>
    </source>
</reference>
<proteinExistence type="predicted"/>
<dbReference type="eggNOG" id="ENOG502RYMG">
    <property type="taxonomic scope" value="Eukaryota"/>
</dbReference>
<reference evidence="3" key="4">
    <citation type="journal article" date="2015" name="G3 (Bethesda)">
        <title>Genome sequences of three phytopathogenic species of the Magnaporthaceae family of fungi.</title>
        <authorList>
            <person name="Okagaki L.H."/>
            <person name="Nunes C.C."/>
            <person name="Sailsbery J."/>
            <person name="Clay B."/>
            <person name="Brown D."/>
            <person name="John T."/>
            <person name="Oh Y."/>
            <person name="Young N."/>
            <person name="Fitzgerald M."/>
            <person name="Haas B.J."/>
            <person name="Zeng Q."/>
            <person name="Young S."/>
            <person name="Adiconis X."/>
            <person name="Fan L."/>
            <person name="Levin J.Z."/>
            <person name="Mitchell T.K."/>
            <person name="Okubara P.A."/>
            <person name="Farman M.L."/>
            <person name="Kohn L.M."/>
            <person name="Birren B."/>
            <person name="Ma L.-J."/>
            <person name="Dean R.A."/>
        </authorList>
    </citation>
    <scope>NUCLEOTIDE SEQUENCE</scope>
    <source>
        <strain evidence="3">ATCC 64411 / 73-15</strain>
    </source>
</reference>
<dbReference type="VEuPathDB" id="FungiDB:MAPG_06274"/>
<dbReference type="EMBL" id="ADBL01001507">
    <property type="status" value="NOT_ANNOTATED_CDS"/>
    <property type="molecule type" value="Genomic_DNA"/>
</dbReference>
<dbReference type="EnsemblFungi" id="MAPG_06274T0">
    <property type="protein sequence ID" value="MAPG_06274T0"/>
    <property type="gene ID" value="MAPG_06274"/>
</dbReference>
<protein>
    <submittedName>
        <fullName evidence="2 3">Uncharacterized protein</fullName>
    </submittedName>
</protein>
<dbReference type="Proteomes" id="UP000011715">
    <property type="component" value="Unassembled WGS sequence"/>
</dbReference>
<reference evidence="2" key="2">
    <citation type="submission" date="2010-05" db="EMBL/GenBank/DDBJ databases">
        <title>The Genome Sequence of Magnaporthe poae strain ATCC 64411.</title>
        <authorList>
            <consortium name="The Broad Institute Genome Sequencing Platform"/>
            <consortium name="Broad Institute Genome Sequencing Center for Infectious Disease"/>
            <person name="Ma L.-J."/>
            <person name="Dead R."/>
            <person name="Young S."/>
            <person name="Zeng Q."/>
            <person name="Koehrsen M."/>
            <person name="Alvarado L."/>
            <person name="Berlin A."/>
            <person name="Chapman S.B."/>
            <person name="Chen Z."/>
            <person name="Freedman E."/>
            <person name="Gellesch M."/>
            <person name="Goldberg J."/>
            <person name="Griggs A."/>
            <person name="Gujja S."/>
            <person name="Heilman E.R."/>
            <person name="Heiman D."/>
            <person name="Hepburn T."/>
            <person name="Howarth C."/>
            <person name="Jen D."/>
            <person name="Larson L."/>
            <person name="Mehta T."/>
            <person name="Neiman D."/>
            <person name="Pearson M."/>
            <person name="Roberts A."/>
            <person name="Saif S."/>
            <person name="Shea T."/>
            <person name="Shenoy N."/>
            <person name="Sisk P."/>
            <person name="Stolte C."/>
            <person name="Sykes S."/>
            <person name="Walk T."/>
            <person name="White J."/>
            <person name="Yandava C."/>
            <person name="Haas B."/>
            <person name="Nusbaum C."/>
            <person name="Birren B."/>
        </authorList>
    </citation>
    <scope>NUCLEOTIDE SEQUENCE</scope>
    <source>
        <strain evidence="2">ATCC 64411</strain>
    </source>
</reference>
<feature type="region of interest" description="Disordered" evidence="1">
    <location>
        <begin position="58"/>
        <end position="78"/>
    </location>
</feature>
<organism evidence="3 4">
    <name type="scientific">Magnaporthiopsis poae (strain ATCC 64411 / 73-15)</name>
    <name type="common">Kentucky bluegrass fungus</name>
    <name type="synonym">Magnaporthe poae</name>
    <dbReference type="NCBI Taxonomy" id="644358"/>
    <lineage>
        <taxon>Eukaryota</taxon>
        <taxon>Fungi</taxon>
        <taxon>Dikarya</taxon>
        <taxon>Ascomycota</taxon>
        <taxon>Pezizomycotina</taxon>
        <taxon>Sordariomycetes</taxon>
        <taxon>Sordariomycetidae</taxon>
        <taxon>Magnaporthales</taxon>
        <taxon>Magnaporthaceae</taxon>
        <taxon>Magnaporthiopsis</taxon>
    </lineage>
</organism>
<evidence type="ECO:0000313" key="4">
    <source>
        <dbReference type="Proteomes" id="UP000011715"/>
    </source>
</evidence>
<reference evidence="4" key="1">
    <citation type="submission" date="2010-05" db="EMBL/GenBank/DDBJ databases">
        <title>The genome sequence of Magnaporthe poae strain ATCC 64411.</title>
        <authorList>
            <person name="Ma L.-J."/>
            <person name="Dead R."/>
            <person name="Young S."/>
            <person name="Zeng Q."/>
            <person name="Koehrsen M."/>
            <person name="Alvarado L."/>
            <person name="Berlin A."/>
            <person name="Chapman S.B."/>
            <person name="Chen Z."/>
            <person name="Freedman E."/>
            <person name="Gellesch M."/>
            <person name="Goldberg J."/>
            <person name="Griggs A."/>
            <person name="Gujja S."/>
            <person name="Heilman E.R."/>
            <person name="Heiman D."/>
            <person name="Hepburn T."/>
            <person name="Howarth C."/>
            <person name="Jen D."/>
            <person name="Larson L."/>
            <person name="Mehta T."/>
            <person name="Neiman D."/>
            <person name="Pearson M."/>
            <person name="Roberts A."/>
            <person name="Saif S."/>
            <person name="Shea T."/>
            <person name="Shenoy N."/>
            <person name="Sisk P."/>
            <person name="Stolte C."/>
            <person name="Sykes S."/>
            <person name="Walk T."/>
            <person name="White J."/>
            <person name="Yandava C."/>
            <person name="Haas B."/>
            <person name="Nusbaum C."/>
            <person name="Birren B."/>
        </authorList>
    </citation>
    <scope>NUCLEOTIDE SEQUENCE [LARGE SCALE GENOMIC DNA]</scope>
    <source>
        <strain evidence="4">ATCC 64411 / 73-15</strain>
    </source>
</reference>
<sequence length="153" mass="15451">MESIMAGAIASDALAKSHAESVASKSGKRGGGLGLGLHVKTGAADTAAVVVGNSSSSPVAAVNGTNGNNSSNNNNNKRLSWTGLGAKVAGGSEDGLFGLKMARKMCEECKGHRGRELSRLCHYVSSGAAMSVGAGYGIDDVREEDVASRRVVS</sequence>
<name>A0A0C4E1L0_MAGP6</name>
<dbReference type="EMBL" id="GL876970">
    <property type="protein sequence ID" value="KLU87273.1"/>
    <property type="molecule type" value="Genomic_DNA"/>
</dbReference>